<dbReference type="EMBL" id="JAVRJZ010000013">
    <property type="protein sequence ID" value="KAK2714621.1"/>
    <property type="molecule type" value="Genomic_DNA"/>
</dbReference>
<dbReference type="SUPFAM" id="SSF56112">
    <property type="entry name" value="Protein kinase-like (PK-like)"/>
    <property type="match status" value="1"/>
</dbReference>
<dbReference type="Pfam" id="PF00069">
    <property type="entry name" value="Pkinase"/>
    <property type="match status" value="1"/>
</dbReference>
<evidence type="ECO:0000256" key="3">
    <source>
        <dbReference type="ARBA" id="ARBA00012513"/>
    </source>
</evidence>
<keyword evidence="5" id="KW-0217">Developmental protein</keyword>
<evidence type="ECO:0000256" key="5">
    <source>
        <dbReference type="ARBA" id="ARBA00022473"/>
    </source>
</evidence>
<evidence type="ECO:0000256" key="13">
    <source>
        <dbReference type="ARBA" id="ARBA00048679"/>
    </source>
</evidence>
<evidence type="ECO:0000313" key="18">
    <source>
        <dbReference type="Proteomes" id="UP001187531"/>
    </source>
</evidence>
<dbReference type="InterPro" id="IPR050236">
    <property type="entry name" value="Ser_Thr_kinase_AGC"/>
</dbReference>
<proteinExistence type="inferred from homology"/>
<dbReference type="InterPro" id="IPR017441">
    <property type="entry name" value="Protein_kinase_ATP_BS"/>
</dbReference>
<organism evidence="17 18">
    <name type="scientific">Artemia franciscana</name>
    <name type="common">Brine shrimp</name>
    <name type="synonym">Artemia sanfranciscana</name>
    <dbReference type="NCBI Taxonomy" id="6661"/>
    <lineage>
        <taxon>Eukaryota</taxon>
        <taxon>Metazoa</taxon>
        <taxon>Ecdysozoa</taxon>
        <taxon>Arthropoda</taxon>
        <taxon>Crustacea</taxon>
        <taxon>Branchiopoda</taxon>
        <taxon>Anostraca</taxon>
        <taxon>Artemiidae</taxon>
        <taxon>Artemia</taxon>
    </lineage>
</organism>
<dbReference type="GO" id="GO:1901701">
    <property type="term" value="P:cellular response to oxygen-containing compound"/>
    <property type="evidence" value="ECO:0007669"/>
    <property type="project" value="UniProtKB-ARBA"/>
</dbReference>
<dbReference type="InterPro" id="IPR008271">
    <property type="entry name" value="Ser/Thr_kinase_AS"/>
</dbReference>
<dbReference type="Proteomes" id="UP001187531">
    <property type="component" value="Unassembled WGS sequence"/>
</dbReference>
<dbReference type="CDD" id="cd05581">
    <property type="entry name" value="STKc_PDK1"/>
    <property type="match status" value="1"/>
</dbReference>
<evidence type="ECO:0000256" key="4">
    <source>
        <dbReference type="ARBA" id="ARBA00018538"/>
    </source>
</evidence>
<dbReference type="EC" id="2.7.11.1" evidence="3"/>
<dbReference type="PANTHER" id="PTHR24356:SF163">
    <property type="entry name" value="3-PHOSPHOINOSITIDE-DEPENDENT PROTEIN KINASE 1-RELATED"/>
    <property type="match status" value="1"/>
</dbReference>
<feature type="domain" description="Protein kinase" evidence="16">
    <location>
        <begin position="17"/>
        <end position="297"/>
    </location>
</feature>
<dbReference type="InterPro" id="IPR011993">
    <property type="entry name" value="PH-like_dom_sf"/>
</dbReference>
<name>A0AA88HV06_ARTSF</name>
<dbReference type="GO" id="GO:0035556">
    <property type="term" value="P:intracellular signal transduction"/>
    <property type="evidence" value="ECO:0007669"/>
    <property type="project" value="TreeGrafter"/>
</dbReference>
<dbReference type="GO" id="GO:0005737">
    <property type="term" value="C:cytoplasm"/>
    <property type="evidence" value="ECO:0007669"/>
    <property type="project" value="UniProtKB-SubCell"/>
</dbReference>
<dbReference type="InterPro" id="IPR039046">
    <property type="entry name" value="PDPK1"/>
</dbReference>
<evidence type="ECO:0000259" key="16">
    <source>
        <dbReference type="PROSITE" id="PS50011"/>
    </source>
</evidence>
<dbReference type="FunFam" id="3.30.200.20:FF:000191">
    <property type="entry name" value="3-phosphoinositide-dependent protein kinase 2-like"/>
    <property type="match status" value="1"/>
</dbReference>
<dbReference type="PROSITE" id="PS00108">
    <property type="entry name" value="PROTEIN_KINASE_ST"/>
    <property type="match status" value="1"/>
</dbReference>
<keyword evidence="8" id="KW-0808">Transferase</keyword>
<dbReference type="PROSITE" id="PS50011">
    <property type="entry name" value="PROTEIN_KINASE_DOM"/>
    <property type="match status" value="1"/>
</dbReference>
<dbReference type="FunFam" id="2.30.29.30:FF:000324">
    <property type="entry name" value="Phosphoinositide-dependent kinase 1, isoform F"/>
    <property type="match status" value="1"/>
</dbReference>
<gene>
    <name evidence="17" type="ORF">QYM36_008995</name>
</gene>
<dbReference type="InterPro" id="IPR011009">
    <property type="entry name" value="Kinase-like_dom_sf"/>
</dbReference>
<comment type="catalytic activity">
    <reaction evidence="12">
        <text>L-threonyl-[protein] + ATP = O-phospho-L-threonyl-[protein] + ADP + H(+)</text>
        <dbReference type="Rhea" id="RHEA:46608"/>
        <dbReference type="Rhea" id="RHEA-COMP:11060"/>
        <dbReference type="Rhea" id="RHEA-COMP:11605"/>
        <dbReference type="ChEBI" id="CHEBI:15378"/>
        <dbReference type="ChEBI" id="CHEBI:30013"/>
        <dbReference type="ChEBI" id="CHEBI:30616"/>
        <dbReference type="ChEBI" id="CHEBI:61977"/>
        <dbReference type="ChEBI" id="CHEBI:456216"/>
        <dbReference type="EC" id="2.7.11.1"/>
    </reaction>
</comment>
<reference evidence="17" key="1">
    <citation type="submission" date="2023-07" db="EMBL/GenBank/DDBJ databases">
        <title>Chromosome-level genome assembly of Artemia franciscana.</title>
        <authorList>
            <person name="Jo E."/>
        </authorList>
    </citation>
    <scope>NUCLEOTIDE SEQUENCE</scope>
    <source>
        <tissue evidence="17">Whole body</tissue>
    </source>
</reference>
<evidence type="ECO:0000256" key="10">
    <source>
        <dbReference type="ARBA" id="ARBA00022777"/>
    </source>
</evidence>
<dbReference type="Gene3D" id="2.30.29.30">
    <property type="entry name" value="Pleckstrin-homology domain (PH domain)/Phosphotyrosine-binding domain (PTB)"/>
    <property type="match status" value="1"/>
</dbReference>
<dbReference type="InterPro" id="IPR033931">
    <property type="entry name" value="PDK1-typ_PH"/>
</dbReference>
<evidence type="ECO:0000256" key="12">
    <source>
        <dbReference type="ARBA" id="ARBA00047899"/>
    </source>
</evidence>
<comment type="catalytic activity">
    <reaction evidence="13">
        <text>L-seryl-[protein] + ATP = O-phospho-L-seryl-[protein] + ADP + H(+)</text>
        <dbReference type="Rhea" id="RHEA:17989"/>
        <dbReference type="Rhea" id="RHEA-COMP:9863"/>
        <dbReference type="Rhea" id="RHEA-COMP:11604"/>
        <dbReference type="ChEBI" id="CHEBI:15378"/>
        <dbReference type="ChEBI" id="CHEBI:29999"/>
        <dbReference type="ChEBI" id="CHEBI:30616"/>
        <dbReference type="ChEBI" id="CHEBI:83421"/>
        <dbReference type="ChEBI" id="CHEBI:456216"/>
        <dbReference type="EC" id="2.7.11.1"/>
    </reaction>
</comment>
<evidence type="ECO:0000256" key="2">
    <source>
        <dbReference type="ARBA" id="ARBA00010006"/>
    </source>
</evidence>
<dbReference type="FunFam" id="1.10.510.10:FF:001419">
    <property type="entry name" value="3-phosphoinositide-dependent protein kinase"/>
    <property type="match status" value="1"/>
</dbReference>
<dbReference type="SMART" id="SM00220">
    <property type="entry name" value="S_TKc"/>
    <property type="match status" value="1"/>
</dbReference>
<dbReference type="PROSITE" id="PS00107">
    <property type="entry name" value="PROTEIN_KINASE_ATP"/>
    <property type="match status" value="1"/>
</dbReference>
<keyword evidence="6" id="KW-0963">Cytoplasm</keyword>
<comment type="subcellular location">
    <subcellularLocation>
        <location evidence="1">Cytoplasm</location>
    </subcellularLocation>
</comment>
<evidence type="ECO:0000256" key="8">
    <source>
        <dbReference type="ARBA" id="ARBA00022679"/>
    </source>
</evidence>
<dbReference type="GO" id="GO:0004674">
    <property type="term" value="F:protein serine/threonine kinase activity"/>
    <property type="evidence" value="ECO:0007669"/>
    <property type="project" value="UniProtKB-KW"/>
</dbReference>
<dbReference type="Gene3D" id="3.30.200.20">
    <property type="entry name" value="Phosphorylase Kinase, domain 1"/>
    <property type="match status" value="1"/>
</dbReference>
<evidence type="ECO:0000313" key="17">
    <source>
        <dbReference type="EMBL" id="KAK2714621.1"/>
    </source>
</evidence>
<sequence length="490" mass="55770">MTENLEAPPMKRSANDFIFGKVLGEGSFSTVFLAKDVHTSKEFAIKVCQKRHIIREKKQDYVKREKETLLVLSKNVKESAPYFVRLYCTFQDPESLYFVLTYAKKGDLLGYLNKVGSFEDHCSKFYGAEIVQALEHLHCLGIVHRDLKPENILLSESMHIVITDFGSAKILNCVEMDEKNKENSEEDAGELKRKSSFVGTAQYVSPEILNRTRTTPSCDLWALGCIIYQMVAGLPPFRGHSDYAIFQKIMKLEYEYPDGFPDDARDIVTQLLVLEPSERLGAKDIGSYTSVKSHPFFSGLDFEELHKVKPPEICPHLVRTESSSSFEIPSDAQPGLGANELSRALGLPLAPSRKSSTVTRSKLSIADLDETEREKMLEGQKENKFNQFVENNVILKQGFIDKRVGLFSRRRMLLLTTGPHLYYVDSGNMVLKGEIPWSLDLKTEAKNFKTFFVYTPNRTYYLEDPTGFALEWCKAIDDVRNFYFRSNAEG</sequence>
<protein>
    <recommendedName>
        <fullName evidence="4">3-phosphoinositide-dependent protein kinase 1</fullName>
        <ecNumber evidence="3">2.7.11.1</ecNumber>
    </recommendedName>
</protein>
<dbReference type="AlphaFoldDB" id="A0AA88HV06"/>
<dbReference type="Gene3D" id="1.10.510.10">
    <property type="entry name" value="Transferase(Phosphotransferase) domain 1"/>
    <property type="match status" value="1"/>
</dbReference>
<keyword evidence="10" id="KW-0418">Kinase</keyword>
<dbReference type="GO" id="GO:0005524">
    <property type="term" value="F:ATP binding"/>
    <property type="evidence" value="ECO:0007669"/>
    <property type="project" value="UniProtKB-UniRule"/>
</dbReference>
<evidence type="ECO:0000256" key="1">
    <source>
        <dbReference type="ARBA" id="ARBA00004496"/>
    </source>
</evidence>
<evidence type="ECO:0000256" key="6">
    <source>
        <dbReference type="ARBA" id="ARBA00022490"/>
    </source>
</evidence>
<evidence type="ECO:0000256" key="15">
    <source>
        <dbReference type="RuleBase" id="RU000304"/>
    </source>
</evidence>
<accession>A0AA88HV06</accession>
<keyword evidence="11 14" id="KW-0067">ATP-binding</keyword>
<dbReference type="PANTHER" id="PTHR24356">
    <property type="entry name" value="SERINE/THREONINE-PROTEIN KINASE"/>
    <property type="match status" value="1"/>
</dbReference>
<keyword evidence="18" id="KW-1185">Reference proteome</keyword>
<evidence type="ECO:0000256" key="11">
    <source>
        <dbReference type="ARBA" id="ARBA00022840"/>
    </source>
</evidence>
<comment type="similarity">
    <text evidence="2">Belongs to the protein kinase superfamily. AGC Ser/Thr protein kinase family. PDPK1 subfamily.</text>
</comment>
<dbReference type="SUPFAM" id="SSF50729">
    <property type="entry name" value="PH domain-like"/>
    <property type="match status" value="1"/>
</dbReference>
<dbReference type="CDD" id="cd01262">
    <property type="entry name" value="PH_PDK1"/>
    <property type="match status" value="1"/>
</dbReference>
<keyword evidence="9 14" id="KW-0547">Nucleotide-binding</keyword>
<evidence type="ECO:0000256" key="9">
    <source>
        <dbReference type="ARBA" id="ARBA00022741"/>
    </source>
</evidence>
<dbReference type="Pfam" id="PF14593">
    <property type="entry name" value="PH_3"/>
    <property type="match status" value="1"/>
</dbReference>
<comment type="caution">
    <text evidence="17">The sequence shown here is derived from an EMBL/GenBank/DDBJ whole genome shotgun (WGS) entry which is preliminary data.</text>
</comment>
<evidence type="ECO:0000256" key="14">
    <source>
        <dbReference type="PROSITE-ProRule" id="PRU10141"/>
    </source>
</evidence>
<evidence type="ECO:0000256" key="7">
    <source>
        <dbReference type="ARBA" id="ARBA00022527"/>
    </source>
</evidence>
<dbReference type="GO" id="GO:0048638">
    <property type="term" value="P:regulation of developmental growth"/>
    <property type="evidence" value="ECO:0007669"/>
    <property type="project" value="UniProtKB-ARBA"/>
</dbReference>
<dbReference type="InterPro" id="IPR000719">
    <property type="entry name" value="Prot_kinase_dom"/>
</dbReference>
<feature type="binding site" evidence="14">
    <location>
        <position position="46"/>
    </location>
    <ligand>
        <name>ATP</name>
        <dbReference type="ChEBI" id="CHEBI:30616"/>
    </ligand>
</feature>
<keyword evidence="7 15" id="KW-0723">Serine/threonine-protein kinase</keyword>